<dbReference type="AlphaFoldDB" id="A0A1B6NQB5"/>
<reference evidence="1" key="1">
    <citation type="submission" date="2013-11" db="EMBL/GenBank/DDBJ databases">
        <title>Microbial diversity, functional groups and degradation webs in Northern and Southern Mediterranean and Red Sea marine crude oil polluted sites.</title>
        <authorList>
            <person name="Daffonchio D."/>
            <person name="Mapelli F."/>
            <person name="Ferrer M."/>
            <person name="Richter M."/>
            <person name="Cherif A."/>
            <person name="Malkawi H.I."/>
            <person name="Yakimov M.M."/>
            <person name="Abdel-Fattah Y.R."/>
            <person name="Blaghen M."/>
            <person name="Golyshin P.N."/>
            <person name="Kalogerakis N."/>
            <person name="Boon N."/>
            <person name="Magagnini M."/>
            <person name="Fava F."/>
        </authorList>
    </citation>
    <scope>NUCLEOTIDE SEQUENCE</scope>
</reference>
<dbReference type="EMBL" id="AYSL01001767">
    <property type="protein sequence ID" value="KTF05471.1"/>
    <property type="molecule type" value="Genomic_DNA"/>
</dbReference>
<sequence length="60" mass="6994">MVLGSFNSGVKIQPNFFEIELSISKIELYSCEYSDSLFKECINGKDGYFYYRDGRFLFAL</sequence>
<proteinExistence type="predicted"/>
<accession>A0A1B6NQB5</accession>
<gene>
    <name evidence="1" type="ORF">MGSAQ_003033</name>
</gene>
<organism evidence="1">
    <name type="scientific">marine sediment metagenome</name>
    <dbReference type="NCBI Taxonomy" id="412755"/>
    <lineage>
        <taxon>unclassified sequences</taxon>
        <taxon>metagenomes</taxon>
        <taxon>ecological metagenomes</taxon>
    </lineage>
</organism>
<name>A0A1B6NQB5_9ZZZZ</name>
<feature type="non-terminal residue" evidence="1">
    <location>
        <position position="60"/>
    </location>
</feature>
<evidence type="ECO:0000313" key="1">
    <source>
        <dbReference type="EMBL" id="KTF05471.1"/>
    </source>
</evidence>
<comment type="caution">
    <text evidence="1">The sequence shown here is derived from an EMBL/GenBank/DDBJ whole genome shotgun (WGS) entry which is preliminary data.</text>
</comment>
<protein>
    <submittedName>
        <fullName evidence="1">Uncharacterized protein</fullName>
    </submittedName>
</protein>